<dbReference type="Pfam" id="PF07693">
    <property type="entry name" value="KAP_NTPase"/>
    <property type="match status" value="1"/>
</dbReference>
<keyword evidence="3" id="KW-1185">Reference proteome</keyword>
<dbReference type="Proteomes" id="UP000244929">
    <property type="component" value="Chromosome"/>
</dbReference>
<dbReference type="PANTHER" id="PTHR22674:SF6">
    <property type="entry name" value="NTPASE KAP FAMILY P-LOOP DOMAIN-CONTAINING PROTEIN 1"/>
    <property type="match status" value="1"/>
</dbReference>
<dbReference type="EMBL" id="CP029186">
    <property type="protein sequence ID" value="AWH84253.1"/>
    <property type="molecule type" value="Genomic_DNA"/>
</dbReference>
<dbReference type="OrthoDB" id="88903at2"/>
<name>A0A2S1QV57_9FLAO</name>
<evidence type="ECO:0000313" key="3">
    <source>
        <dbReference type="Proteomes" id="UP000244929"/>
    </source>
</evidence>
<protein>
    <recommendedName>
        <fullName evidence="1">KAP NTPase domain-containing protein</fullName>
    </recommendedName>
</protein>
<dbReference type="InterPro" id="IPR052754">
    <property type="entry name" value="NTPase_KAP_P-loop"/>
</dbReference>
<organism evidence="2 3">
    <name type="scientific">Flavobacterium album</name>
    <dbReference type="NCBI Taxonomy" id="2175091"/>
    <lineage>
        <taxon>Bacteria</taxon>
        <taxon>Pseudomonadati</taxon>
        <taxon>Bacteroidota</taxon>
        <taxon>Flavobacteriia</taxon>
        <taxon>Flavobacteriales</taxon>
        <taxon>Flavobacteriaceae</taxon>
        <taxon>Flavobacterium</taxon>
    </lineage>
</organism>
<dbReference type="SUPFAM" id="SSF52540">
    <property type="entry name" value="P-loop containing nucleoside triphosphate hydrolases"/>
    <property type="match status" value="1"/>
</dbReference>
<evidence type="ECO:0000313" key="2">
    <source>
        <dbReference type="EMBL" id="AWH84253.1"/>
    </source>
</evidence>
<proteinExistence type="predicted"/>
<dbReference type="InterPro" id="IPR011646">
    <property type="entry name" value="KAP_P-loop"/>
</dbReference>
<dbReference type="PANTHER" id="PTHR22674">
    <property type="entry name" value="NTPASE, KAP FAMILY P-LOOP DOMAIN-CONTAINING 1"/>
    <property type="match status" value="1"/>
</dbReference>
<dbReference type="Gene3D" id="3.40.50.300">
    <property type="entry name" value="P-loop containing nucleotide triphosphate hydrolases"/>
    <property type="match status" value="2"/>
</dbReference>
<accession>A0A2S1QV57</accession>
<feature type="domain" description="KAP NTPase" evidence="1">
    <location>
        <begin position="35"/>
        <end position="329"/>
    </location>
</feature>
<reference evidence="2 3" key="1">
    <citation type="submission" date="2018-04" db="EMBL/GenBank/DDBJ databases">
        <title>Genome sequencing of Flavobacterium sp. HYN0059.</title>
        <authorList>
            <person name="Yi H."/>
            <person name="Baek C."/>
        </authorList>
    </citation>
    <scope>NUCLEOTIDE SEQUENCE [LARGE SCALE GENOMIC DNA]</scope>
    <source>
        <strain evidence="2 3">HYN0059</strain>
    </source>
</reference>
<dbReference type="InterPro" id="IPR027417">
    <property type="entry name" value="P-loop_NTPase"/>
</dbReference>
<evidence type="ECO:0000259" key="1">
    <source>
        <dbReference type="Pfam" id="PF07693"/>
    </source>
</evidence>
<dbReference type="AlphaFoldDB" id="A0A2S1QV57"/>
<gene>
    <name evidence="2" type="ORF">HYN59_03605</name>
</gene>
<sequence length="718" mass="84334">MNYFINLWKIKSMANQSYIIPELPINSEDEDVFNFSPYVKKIDKILQANSINSDPLTIGIYGKWGEGKTSFLNLLATHLSEFKDDGTSKRILKYHFNPWRYSGEDEMLLAFFEGLSNMLSIQTNSSLQKAGKFIKKISKYFKAIKISSSVGIPKFLGTKVTFELNEILKAMGEDLEGKPISPEVLNKVIDDALCESKYKIVIFIDDIDRLDKDEIYTLFKIIKLNANFRNLVYLIALDPEQVSKAIHHRYGTDKLDGKLFIEKIINIPIILPRIEKEDLQLFFDKKISDLNRLLSLNKDNDFKEIAFEFRRFNFNNPREIIRVINSFAISACAIGEEVNLRDLFWIEYLKITNETCYNDIKNYNEETQIFTEMSGVIDFNDEINTQGKPNGFRKHLINTYPEIESILNHLFPNNNFQGTGSKIDSKTLEKELRINSSDHFEKFFSYHTFRKISETNFKIIKNLIAEEKEDDLKTAIVNLFARHAEYKTLYKIENLIEELDVDKLLFLSHFLILNINIIPEIGEDMFGRSFRIRIIEKIAITLNDNDISKDYLIDLAEEMTLFNLCYFTRKFTVQNVRNELQEVIVRRIKLEKKPFYEEPLNAPNKMIMQIWNNKNSAEFDRFIKDTLQNDNILLLIRNFPVYWNNTFFGALTKSNYDFMKSIIDVDYIYEKLKEYHAELFDKHIDISDIDFQESTSHTIEENALQFINWHNIEKSTSF</sequence>
<dbReference type="KEGG" id="falb:HYN59_03605"/>